<feature type="region of interest" description="Disordered" evidence="1">
    <location>
        <begin position="344"/>
        <end position="386"/>
    </location>
</feature>
<gene>
    <name evidence="2" type="ORF">B0I35DRAFT_515361</name>
</gene>
<accession>A0A8K0SDG7</accession>
<sequence length="386" mass="42774">MPWQTEPRVPDLVEEPQYHWPAESIGLEENDLFGHLHERFNTTRIFIQAPESFHRDVSEIVRQADDKEHFYRLMEERKKVRLDQLTKAHTSITAKLGTGYGQLSEEQNFRMLRLGCDASFDSLLDFMASFLGQNRAGKAPYPGATPLVKCYRQNYIVDTMTDKTTKGETSKPASLGTGTPWHVEREQPLPTTENTGSPRSDTVPTTRLSSIPDDLVSTAGVPSPAISPQHPRSAKRRSPVRNADEEPQGSKRQRGDRPRRSSQPMGGSGTVDKNEDSTAAGVTPCSDTITVAGPSVRPMTAAEPSVHTITVAEPSVHSITVAEPPDEETTEGRAARTSGIYGRDRRAAVSQGKRAMQASKRQRVRLKKSHLRKSARLETKEGITVR</sequence>
<protein>
    <submittedName>
        <fullName evidence="2">Uncharacterized protein</fullName>
    </submittedName>
</protein>
<organism evidence="2 3">
    <name type="scientific">Stachybotrys elegans</name>
    <dbReference type="NCBI Taxonomy" id="80388"/>
    <lineage>
        <taxon>Eukaryota</taxon>
        <taxon>Fungi</taxon>
        <taxon>Dikarya</taxon>
        <taxon>Ascomycota</taxon>
        <taxon>Pezizomycotina</taxon>
        <taxon>Sordariomycetes</taxon>
        <taxon>Hypocreomycetidae</taxon>
        <taxon>Hypocreales</taxon>
        <taxon>Stachybotryaceae</taxon>
        <taxon>Stachybotrys</taxon>
    </lineage>
</organism>
<dbReference type="OrthoDB" id="4366798at2759"/>
<feature type="compositionally biased region" description="Basic and acidic residues" evidence="1">
    <location>
        <begin position="375"/>
        <end position="386"/>
    </location>
</feature>
<evidence type="ECO:0000313" key="3">
    <source>
        <dbReference type="Proteomes" id="UP000813444"/>
    </source>
</evidence>
<dbReference type="AlphaFoldDB" id="A0A8K0SDG7"/>
<comment type="caution">
    <text evidence="2">The sequence shown here is derived from an EMBL/GenBank/DDBJ whole genome shotgun (WGS) entry which is preliminary data.</text>
</comment>
<evidence type="ECO:0000256" key="1">
    <source>
        <dbReference type="SAM" id="MobiDB-lite"/>
    </source>
</evidence>
<feature type="region of interest" description="Disordered" evidence="1">
    <location>
        <begin position="162"/>
        <end position="304"/>
    </location>
</feature>
<reference evidence="2" key="1">
    <citation type="journal article" date="2021" name="Nat. Commun.">
        <title>Genetic determinants of endophytism in the Arabidopsis root mycobiome.</title>
        <authorList>
            <person name="Mesny F."/>
            <person name="Miyauchi S."/>
            <person name="Thiergart T."/>
            <person name="Pickel B."/>
            <person name="Atanasova L."/>
            <person name="Karlsson M."/>
            <person name="Huettel B."/>
            <person name="Barry K.W."/>
            <person name="Haridas S."/>
            <person name="Chen C."/>
            <person name="Bauer D."/>
            <person name="Andreopoulos W."/>
            <person name="Pangilinan J."/>
            <person name="LaButti K."/>
            <person name="Riley R."/>
            <person name="Lipzen A."/>
            <person name="Clum A."/>
            <person name="Drula E."/>
            <person name="Henrissat B."/>
            <person name="Kohler A."/>
            <person name="Grigoriev I.V."/>
            <person name="Martin F.M."/>
            <person name="Hacquard S."/>
        </authorList>
    </citation>
    <scope>NUCLEOTIDE SEQUENCE</scope>
    <source>
        <strain evidence="2">MPI-CAGE-CH-0235</strain>
    </source>
</reference>
<dbReference type="EMBL" id="JAGPNK010000014">
    <property type="protein sequence ID" value="KAH7309000.1"/>
    <property type="molecule type" value="Genomic_DNA"/>
</dbReference>
<evidence type="ECO:0000313" key="2">
    <source>
        <dbReference type="EMBL" id="KAH7309000.1"/>
    </source>
</evidence>
<keyword evidence="3" id="KW-1185">Reference proteome</keyword>
<name>A0A8K0SDG7_9HYPO</name>
<dbReference type="Proteomes" id="UP000813444">
    <property type="component" value="Unassembled WGS sequence"/>
</dbReference>
<feature type="compositionally biased region" description="Basic residues" evidence="1">
    <location>
        <begin position="360"/>
        <end position="374"/>
    </location>
</feature>
<feature type="compositionally biased region" description="Polar residues" evidence="1">
    <location>
        <begin position="189"/>
        <end position="209"/>
    </location>
</feature>
<proteinExistence type="predicted"/>